<accession>A0A1W1CGW9</accession>
<name>A0A1W1CGW9_9ZZZZ</name>
<proteinExistence type="predicted"/>
<gene>
    <name evidence="2" type="ORF">MNB_SV-10-715</name>
</gene>
<keyword evidence="1" id="KW-0472">Membrane</keyword>
<dbReference type="AlphaFoldDB" id="A0A1W1CGW9"/>
<feature type="transmembrane region" description="Helical" evidence="1">
    <location>
        <begin position="25"/>
        <end position="44"/>
    </location>
</feature>
<keyword evidence="1" id="KW-1133">Transmembrane helix</keyword>
<evidence type="ECO:0000256" key="1">
    <source>
        <dbReference type="SAM" id="Phobius"/>
    </source>
</evidence>
<sequence>MNFELFTPFTDVVPSFFGWLNQGPMTLTIFLHTIIVLPMFWIYFSEKKRLQKEQ</sequence>
<dbReference type="EMBL" id="FPHL01000038">
    <property type="protein sequence ID" value="SFV64952.1"/>
    <property type="molecule type" value="Genomic_DNA"/>
</dbReference>
<organism evidence="2">
    <name type="scientific">hydrothermal vent metagenome</name>
    <dbReference type="NCBI Taxonomy" id="652676"/>
    <lineage>
        <taxon>unclassified sequences</taxon>
        <taxon>metagenomes</taxon>
        <taxon>ecological metagenomes</taxon>
    </lineage>
</organism>
<protein>
    <submittedName>
        <fullName evidence="2">Uncharacterized protein</fullName>
    </submittedName>
</protein>
<reference evidence="2" key="1">
    <citation type="submission" date="2016-10" db="EMBL/GenBank/DDBJ databases">
        <authorList>
            <person name="de Groot N.N."/>
        </authorList>
    </citation>
    <scope>NUCLEOTIDE SEQUENCE</scope>
</reference>
<keyword evidence="1" id="KW-0812">Transmembrane</keyword>
<evidence type="ECO:0000313" key="2">
    <source>
        <dbReference type="EMBL" id="SFV64952.1"/>
    </source>
</evidence>